<comment type="caution">
    <text evidence="4">The sequence shown here is derived from an EMBL/GenBank/DDBJ whole genome shotgun (WGS) entry which is preliminary data.</text>
</comment>
<sequence length="391" mass="43067">MAEVDVLLGAVETIDGGVIAGWACMRRPDGSERPAILEVRADDVLVFRFVASAVREDVRARGACGIDRIGFRLDHAFPAGTKIALNSAETGALLGEAPRFVAPPLSPRIGLIAPARDEAPFLMEWLAYHRTRGIERFFIADNGGADTTSDLLRRLDQAGVVTRYDYLGRSHFQTDFYAETVARPEVRESCDLLAALDCDEFLVATSGRPIPATLAELFADTAVSAVALNWANYGTAGREEHDPGRLVIEQYDRRAVESNPLNTHIKSVFRPERFRGFRVNVHAIDMDYGLYRAASGAEADWDRTRAARGITRVPDWTNLRVNHYSTKSRSAFVQRKLRGSAADGAATEAFRRHADYFALHDTNDVQEPVAPAVIAETRAEIARLEALIAEA</sequence>
<protein>
    <recommendedName>
        <fullName evidence="6">Glycosyl transferase family 2</fullName>
    </recommendedName>
</protein>
<evidence type="ECO:0000256" key="1">
    <source>
        <dbReference type="ARBA" id="ARBA00004167"/>
    </source>
</evidence>
<accession>A0AA37HQE6</accession>
<keyword evidence="3" id="KW-0472">Membrane</keyword>
<reference evidence="4" key="1">
    <citation type="journal article" date="2016" name="Front. Microbiol.">
        <title>Genome Sequence of the Piezophilic, Mesophilic Sulfate-Reducing Bacterium Desulfovibrio indicus J2T.</title>
        <authorList>
            <person name="Cao J."/>
            <person name="Maignien L."/>
            <person name="Shao Z."/>
            <person name="Alain K."/>
            <person name="Jebbar M."/>
        </authorList>
    </citation>
    <scope>NUCLEOTIDE SEQUENCE</scope>
    <source>
        <strain evidence="4">NBRC 103626</strain>
    </source>
</reference>
<keyword evidence="3" id="KW-1133">Transmembrane helix</keyword>
<dbReference type="PANTHER" id="PTHR21461:SF69">
    <property type="entry name" value="GLYCOSYLTRANSFERASE FAMILY 92 PROTEIN"/>
    <property type="match status" value="1"/>
</dbReference>
<keyword evidence="5" id="KW-1185">Reference proteome</keyword>
<comment type="subcellular location">
    <subcellularLocation>
        <location evidence="1">Membrane</location>
        <topology evidence="1">Single-pass membrane protein</topology>
    </subcellularLocation>
</comment>
<dbReference type="GO" id="GO:0016757">
    <property type="term" value="F:glycosyltransferase activity"/>
    <property type="evidence" value="ECO:0007669"/>
    <property type="project" value="TreeGrafter"/>
</dbReference>
<dbReference type="Pfam" id="PF13704">
    <property type="entry name" value="Glyco_tranf_2_4"/>
    <property type="match status" value="1"/>
</dbReference>
<gene>
    <name evidence="4" type="ORF">NBEOAGPD_3349</name>
</gene>
<organism evidence="4 5">
    <name type="scientific">Methylobacterium gregans</name>
    <dbReference type="NCBI Taxonomy" id="374424"/>
    <lineage>
        <taxon>Bacteria</taxon>
        <taxon>Pseudomonadati</taxon>
        <taxon>Pseudomonadota</taxon>
        <taxon>Alphaproteobacteria</taxon>
        <taxon>Hyphomicrobiales</taxon>
        <taxon>Methylobacteriaceae</taxon>
        <taxon>Methylobacterium</taxon>
    </lineage>
</organism>
<evidence type="ECO:0000313" key="4">
    <source>
        <dbReference type="EMBL" id="GJD80112.1"/>
    </source>
</evidence>
<name>A0AA37HQE6_9HYPH</name>
<evidence type="ECO:0000256" key="3">
    <source>
        <dbReference type="ARBA" id="ARBA00022989"/>
    </source>
</evidence>
<dbReference type="Proteomes" id="UP001055108">
    <property type="component" value="Unassembled WGS sequence"/>
</dbReference>
<proteinExistence type="predicted"/>
<dbReference type="RefSeq" id="WP_238303997.1">
    <property type="nucleotide sequence ID" value="NZ_BPQM01000083.1"/>
</dbReference>
<dbReference type="PANTHER" id="PTHR21461">
    <property type="entry name" value="GLYCOSYLTRANSFERASE FAMILY 92 PROTEIN"/>
    <property type="match status" value="1"/>
</dbReference>
<evidence type="ECO:0008006" key="6">
    <source>
        <dbReference type="Google" id="ProtNLM"/>
    </source>
</evidence>
<dbReference type="EMBL" id="BPQM01000083">
    <property type="protein sequence ID" value="GJD80112.1"/>
    <property type="molecule type" value="Genomic_DNA"/>
</dbReference>
<dbReference type="AlphaFoldDB" id="A0AA37HQE6"/>
<dbReference type="GO" id="GO:0016020">
    <property type="term" value="C:membrane"/>
    <property type="evidence" value="ECO:0007669"/>
    <property type="project" value="UniProtKB-SubCell"/>
</dbReference>
<keyword evidence="2" id="KW-0812">Transmembrane</keyword>
<evidence type="ECO:0000313" key="5">
    <source>
        <dbReference type="Proteomes" id="UP001055108"/>
    </source>
</evidence>
<evidence type="ECO:0000256" key="2">
    <source>
        <dbReference type="ARBA" id="ARBA00022692"/>
    </source>
</evidence>
<dbReference type="GO" id="GO:0005737">
    <property type="term" value="C:cytoplasm"/>
    <property type="evidence" value="ECO:0007669"/>
    <property type="project" value="TreeGrafter"/>
</dbReference>
<reference evidence="4" key="2">
    <citation type="submission" date="2021-08" db="EMBL/GenBank/DDBJ databases">
        <authorList>
            <person name="Tani A."/>
            <person name="Ola A."/>
            <person name="Ogura Y."/>
            <person name="Katsura K."/>
            <person name="Hayashi T."/>
        </authorList>
    </citation>
    <scope>NUCLEOTIDE SEQUENCE</scope>
    <source>
        <strain evidence="4">NBRC 103626</strain>
    </source>
</reference>